<evidence type="ECO:0000256" key="1">
    <source>
        <dbReference type="ARBA" id="ARBA00022553"/>
    </source>
</evidence>
<dbReference type="PRINTS" id="PR00038">
    <property type="entry name" value="HTHLUXR"/>
</dbReference>
<accession>A0ABN3WAG5</accession>
<dbReference type="InterPro" id="IPR016032">
    <property type="entry name" value="Sig_transdc_resp-reg_C-effctor"/>
</dbReference>
<feature type="domain" description="Response regulatory" evidence="7">
    <location>
        <begin position="2"/>
        <end position="122"/>
    </location>
</feature>
<dbReference type="InterPro" id="IPR001789">
    <property type="entry name" value="Sig_transdc_resp-reg_receiver"/>
</dbReference>
<gene>
    <name evidence="8" type="ORF">GCM10010517_74260</name>
</gene>
<evidence type="ECO:0000256" key="5">
    <source>
        <dbReference type="PROSITE-ProRule" id="PRU00169"/>
    </source>
</evidence>
<evidence type="ECO:0000256" key="2">
    <source>
        <dbReference type="ARBA" id="ARBA00023015"/>
    </source>
</evidence>
<sequence length="219" mass="23818">MRLIIAEDSLLAREGLTRLLAGLGHQVVAAATRAEQVLGLVARHSPDLVVLDIRLPPTFTDEGLRLATAIRRRHPRVAALILSHYLENSYTAALLGEGATKVGYLLKERLLDARMLDDVLHRLHGGGTAVDPEVVAHLLAPRDAGDPLARLTNRERDVLTLMAHGLSDRGIADRLALSVTTVGSHAHSVFRKLDIPDEPSSNRRVSAVLAYLTGNRLTR</sequence>
<dbReference type="InterPro" id="IPR011006">
    <property type="entry name" value="CheY-like_superfamily"/>
</dbReference>
<proteinExistence type="predicted"/>
<evidence type="ECO:0000313" key="9">
    <source>
        <dbReference type="Proteomes" id="UP001500831"/>
    </source>
</evidence>
<dbReference type="Pfam" id="PF00196">
    <property type="entry name" value="GerE"/>
    <property type="match status" value="1"/>
</dbReference>
<reference evidence="8 9" key="1">
    <citation type="journal article" date="2019" name="Int. J. Syst. Evol. Microbiol.">
        <title>The Global Catalogue of Microorganisms (GCM) 10K type strain sequencing project: providing services to taxonomists for standard genome sequencing and annotation.</title>
        <authorList>
            <consortium name="The Broad Institute Genomics Platform"/>
            <consortium name="The Broad Institute Genome Sequencing Center for Infectious Disease"/>
            <person name="Wu L."/>
            <person name="Ma J."/>
        </authorList>
    </citation>
    <scope>NUCLEOTIDE SEQUENCE [LARGE SCALE GENOMIC DNA]</scope>
    <source>
        <strain evidence="8 9">JCM 6242</strain>
    </source>
</reference>
<keyword evidence="3" id="KW-0238">DNA-binding</keyword>
<keyword evidence="2" id="KW-0805">Transcription regulation</keyword>
<dbReference type="PANTHER" id="PTHR43214">
    <property type="entry name" value="TWO-COMPONENT RESPONSE REGULATOR"/>
    <property type="match status" value="1"/>
</dbReference>
<evidence type="ECO:0000256" key="4">
    <source>
        <dbReference type="ARBA" id="ARBA00023163"/>
    </source>
</evidence>
<evidence type="ECO:0000259" key="7">
    <source>
        <dbReference type="PROSITE" id="PS50110"/>
    </source>
</evidence>
<evidence type="ECO:0000259" key="6">
    <source>
        <dbReference type="PROSITE" id="PS50043"/>
    </source>
</evidence>
<keyword evidence="4" id="KW-0804">Transcription</keyword>
<dbReference type="InterPro" id="IPR036388">
    <property type="entry name" value="WH-like_DNA-bd_sf"/>
</dbReference>
<dbReference type="PROSITE" id="PS50110">
    <property type="entry name" value="RESPONSE_REGULATORY"/>
    <property type="match status" value="1"/>
</dbReference>
<dbReference type="EMBL" id="BAAAVI010000092">
    <property type="protein sequence ID" value="GAA2907809.1"/>
    <property type="molecule type" value="Genomic_DNA"/>
</dbReference>
<dbReference type="SUPFAM" id="SSF46894">
    <property type="entry name" value="C-terminal effector domain of the bipartite response regulators"/>
    <property type="match status" value="1"/>
</dbReference>
<dbReference type="RefSeq" id="WP_344981261.1">
    <property type="nucleotide sequence ID" value="NZ_BAAAVI010000092.1"/>
</dbReference>
<name>A0ABN3WAG5_9ACTN</name>
<evidence type="ECO:0000256" key="3">
    <source>
        <dbReference type="ARBA" id="ARBA00023125"/>
    </source>
</evidence>
<dbReference type="PANTHER" id="PTHR43214:SF24">
    <property type="entry name" value="TRANSCRIPTIONAL REGULATORY PROTEIN NARL-RELATED"/>
    <property type="match status" value="1"/>
</dbReference>
<keyword evidence="9" id="KW-1185">Reference proteome</keyword>
<dbReference type="InterPro" id="IPR039420">
    <property type="entry name" value="WalR-like"/>
</dbReference>
<evidence type="ECO:0000313" key="8">
    <source>
        <dbReference type="EMBL" id="GAA2907809.1"/>
    </source>
</evidence>
<organism evidence="8 9">
    <name type="scientific">Streptosporangium fragile</name>
    <dbReference type="NCBI Taxonomy" id="46186"/>
    <lineage>
        <taxon>Bacteria</taxon>
        <taxon>Bacillati</taxon>
        <taxon>Actinomycetota</taxon>
        <taxon>Actinomycetes</taxon>
        <taxon>Streptosporangiales</taxon>
        <taxon>Streptosporangiaceae</taxon>
        <taxon>Streptosporangium</taxon>
    </lineage>
</organism>
<dbReference type="PROSITE" id="PS50043">
    <property type="entry name" value="HTH_LUXR_2"/>
    <property type="match status" value="1"/>
</dbReference>
<feature type="domain" description="HTH luxR-type" evidence="6">
    <location>
        <begin position="144"/>
        <end position="214"/>
    </location>
</feature>
<dbReference type="Gene3D" id="3.40.50.2300">
    <property type="match status" value="1"/>
</dbReference>
<dbReference type="SUPFAM" id="SSF52172">
    <property type="entry name" value="CheY-like"/>
    <property type="match status" value="1"/>
</dbReference>
<dbReference type="SMART" id="SM00421">
    <property type="entry name" value="HTH_LUXR"/>
    <property type="match status" value="1"/>
</dbReference>
<dbReference type="SMART" id="SM00448">
    <property type="entry name" value="REC"/>
    <property type="match status" value="1"/>
</dbReference>
<dbReference type="Proteomes" id="UP001500831">
    <property type="component" value="Unassembled WGS sequence"/>
</dbReference>
<keyword evidence="1 5" id="KW-0597">Phosphoprotein</keyword>
<protein>
    <submittedName>
        <fullName evidence="8">Response regulator transcription factor</fullName>
    </submittedName>
</protein>
<dbReference type="Pfam" id="PF00072">
    <property type="entry name" value="Response_reg"/>
    <property type="match status" value="1"/>
</dbReference>
<dbReference type="InterPro" id="IPR000792">
    <property type="entry name" value="Tscrpt_reg_LuxR_C"/>
</dbReference>
<comment type="caution">
    <text evidence="8">The sequence shown here is derived from an EMBL/GenBank/DDBJ whole genome shotgun (WGS) entry which is preliminary data.</text>
</comment>
<dbReference type="Gene3D" id="1.10.10.10">
    <property type="entry name" value="Winged helix-like DNA-binding domain superfamily/Winged helix DNA-binding domain"/>
    <property type="match status" value="1"/>
</dbReference>
<dbReference type="CDD" id="cd06170">
    <property type="entry name" value="LuxR_C_like"/>
    <property type="match status" value="1"/>
</dbReference>
<dbReference type="CDD" id="cd17535">
    <property type="entry name" value="REC_NarL-like"/>
    <property type="match status" value="1"/>
</dbReference>
<feature type="modified residue" description="4-aspartylphosphate" evidence="5">
    <location>
        <position position="52"/>
    </location>
</feature>
<dbReference type="InterPro" id="IPR058245">
    <property type="entry name" value="NreC/VraR/RcsB-like_REC"/>
</dbReference>